<comment type="catalytic activity">
    <reaction evidence="18 19">
        <text>alpha-ribazole 5'-phosphate + adenosylcob(III)inamide-GDP = adenosylcob(III)alamin 5'-phosphate + GMP + H(+)</text>
        <dbReference type="Rhea" id="RHEA:23560"/>
        <dbReference type="ChEBI" id="CHEBI:15378"/>
        <dbReference type="ChEBI" id="CHEBI:57918"/>
        <dbReference type="ChEBI" id="CHEBI:58115"/>
        <dbReference type="ChEBI" id="CHEBI:60487"/>
        <dbReference type="ChEBI" id="CHEBI:60493"/>
        <dbReference type="EC" id="2.7.8.26"/>
    </reaction>
</comment>
<feature type="transmembrane region" description="Helical" evidence="19">
    <location>
        <begin position="134"/>
        <end position="167"/>
    </location>
</feature>
<name>A0A4R1HLF8_PSEEN</name>
<dbReference type="GO" id="GO:0008818">
    <property type="term" value="F:cobalamin 5'-phosphate synthase activity"/>
    <property type="evidence" value="ECO:0007669"/>
    <property type="project" value="UniProtKB-UniRule"/>
</dbReference>
<keyword evidence="8 19" id="KW-0169">Cobalamin biosynthesis</keyword>
<dbReference type="GO" id="GO:0005886">
    <property type="term" value="C:plasma membrane"/>
    <property type="evidence" value="ECO:0007669"/>
    <property type="project" value="UniProtKB-SubCell"/>
</dbReference>
<accession>A0A4R1HLF8</accession>
<comment type="subcellular location">
    <subcellularLocation>
        <location evidence="2 19">Cell membrane</location>
        <topology evidence="2 19">Multi-pass membrane protein</topology>
    </subcellularLocation>
</comment>
<comment type="cofactor">
    <cofactor evidence="1 19">
        <name>Mg(2+)</name>
        <dbReference type="ChEBI" id="CHEBI:18420"/>
    </cofactor>
</comment>
<evidence type="ECO:0000256" key="6">
    <source>
        <dbReference type="ARBA" id="ARBA00015850"/>
    </source>
</evidence>
<comment type="pathway">
    <text evidence="3 19">Cofactor biosynthesis; adenosylcobalamin biosynthesis; adenosylcobalamin from cob(II)yrinate a,c-diamide: step 7/7.</text>
</comment>
<evidence type="ECO:0000256" key="7">
    <source>
        <dbReference type="ARBA" id="ARBA00022475"/>
    </source>
</evidence>
<evidence type="ECO:0000256" key="3">
    <source>
        <dbReference type="ARBA" id="ARBA00004663"/>
    </source>
</evidence>
<comment type="caution">
    <text evidence="19">Lacks conserved residue(s) required for the propagation of feature annotation.</text>
</comment>
<gene>
    <name evidence="19" type="primary">cobS</name>
    <name evidence="20" type="ORF">EV378_5316</name>
</gene>
<evidence type="ECO:0000256" key="13">
    <source>
        <dbReference type="ARBA" id="ARBA00023136"/>
    </source>
</evidence>
<comment type="catalytic activity">
    <reaction evidence="17 19">
        <text>alpha-ribazole + adenosylcob(III)inamide-GDP = adenosylcob(III)alamin + GMP + H(+)</text>
        <dbReference type="Rhea" id="RHEA:16049"/>
        <dbReference type="ChEBI" id="CHEBI:10329"/>
        <dbReference type="ChEBI" id="CHEBI:15378"/>
        <dbReference type="ChEBI" id="CHEBI:18408"/>
        <dbReference type="ChEBI" id="CHEBI:58115"/>
        <dbReference type="ChEBI" id="CHEBI:60487"/>
        <dbReference type="EC" id="2.7.8.26"/>
    </reaction>
</comment>
<keyword evidence="21" id="KW-1185">Reference proteome</keyword>
<dbReference type="Pfam" id="PF02654">
    <property type="entry name" value="CobS"/>
    <property type="match status" value="1"/>
</dbReference>
<dbReference type="HAMAP" id="MF_00719">
    <property type="entry name" value="CobS"/>
    <property type="match status" value="1"/>
</dbReference>
<evidence type="ECO:0000256" key="2">
    <source>
        <dbReference type="ARBA" id="ARBA00004651"/>
    </source>
</evidence>
<evidence type="ECO:0000256" key="17">
    <source>
        <dbReference type="ARBA" id="ARBA00048623"/>
    </source>
</evidence>
<dbReference type="InterPro" id="IPR003805">
    <property type="entry name" value="CobS"/>
</dbReference>
<keyword evidence="13 19" id="KW-0472">Membrane</keyword>
<dbReference type="EMBL" id="SMFZ01000002">
    <property type="protein sequence ID" value="TCK21335.1"/>
    <property type="molecule type" value="Genomic_DNA"/>
</dbReference>
<evidence type="ECO:0000256" key="1">
    <source>
        <dbReference type="ARBA" id="ARBA00001946"/>
    </source>
</evidence>
<keyword evidence="9 19" id="KW-0808">Transferase</keyword>
<dbReference type="PANTHER" id="PTHR34148:SF1">
    <property type="entry name" value="ADENOSYLCOBINAMIDE-GDP RIBAZOLETRANSFERASE"/>
    <property type="match status" value="1"/>
</dbReference>
<keyword evidence="10 19" id="KW-0812">Transmembrane</keyword>
<sequence length="205" mass="20125">MLVAARLLGVPAAVAAALAVGTLLLTTRGMHLDGLADTADGLGCYGPPERALTVMRSGPIGPFGVATIVVVLAVQMSALAALPVHWSSIGVVAWAGAVGRSGLGWCCRRGVPAARPDGMGALVADAQPAWTAPAWWTALAVVGAVTVPGVTCAPIAVLGAAAVVVVLSGHVRRRLGGMNGDVLGAVTELGTTVALVAAGSGLTAT</sequence>
<comment type="function">
    <text evidence="14 19">Joins adenosylcobinamide-GDP and alpha-ribazole to generate adenosylcobalamin (Ado-cobalamin). Also synthesizes adenosylcobalamin 5'-phosphate from adenosylcobinamide-GDP and alpha-ribazole 5'-phosphate.</text>
</comment>
<evidence type="ECO:0000256" key="8">
    <source>
        <dbReference type="ARBA" id="ARBA00022573"/>
    </source>
</evidence>
<dbReference type="GO" id="GO:0009236">
    <property type="term" value="P:cobalamin biosynthetic process"/>
    <property type="evidence" value="ECO:0007669"/>
    <property type="project" value="UniProtKB-UniRule"/>
</dbReference>
<evidence type="ECO:0000256" key="4">
    <source>
        <dbReference type="ARBA" id="ARBA00010561"/>
    </source>
</evidence>
<evidence type="ECO:0000256" key="11">
    <source>
        <dbReference type="ARBA" id="ARBA00022842"/>
    </source>
</evidence>
<dbReference type="GO" id="GO:0051073">
    <property type="term" value="F:adenosylcobinamide-GDP ribazoletransferase activity"/>
    <property type="evidence" value="ECO:0007669"/>
    <property type="project" value="UniProtKB-UniRule"/>
</dbReference>
<dbReference type="PANTHER" id="PTHR34148">
    <property type="entry name" value="ADENOSYLCOBINAMIDE-GDP RIBAZOLETRANSFERASE"/>
    <property type="match status" value="1"/>
</dbReference>
<dbReference type="Proteomes" id="UP000295560">
    <property type="component" value="Unassembled WGS sequence"/>
</dbReference>
<comment type="similarity">
    <text evidence="4 19">Belongs to the CobS family.</text>
</comment>
<feature type="transmembrane region" description="Helical" evidence="19">
    <location>
        <begin position="60"/>
        <end position="82"/>
    </location>
</feature>
<dbReference type="UniPathway" id="UPA00148">
    <property type="reaction ID" value="UER00238"/>
</dbReference>
<evidence type="ECO:0000313" key="20">
    <source>
        <dbReference type="EMBL" id="TCK21335.1"/>
    </source>
</evidence>
<comment type="caution">
    <text evidence="20">The sequence shown here is derived from an EMBL/GenBank/DDBJ whole genome shotgun (WGS) entry which is preliminary data.</text>
</comment>
<protein>
    <recommendedName>
        <fullName evidence="6 19">Adenosylcobinamide-GDP ribazoletransferase</fullName>
        <ecNumber evidence="5 19">2.7.8.26</ecNumber>
    </recommendedName>
    <alternativeName>
        <fullName evidence="16 19">Cobalamin synthase</fullName>
    </alternativeName>
    <alternativeName>
        <fullName evidence="15 19">Cobalamin-5'-phosphate synthase</fullName>
    </alternativeName>
</protein>
<feature type="transmembrane region" description="Helical" evidence="19">
    <location>
        <begin position="6"/>
        <end position="25"/>
    </location>
</feature>
<proteinExistence type="inferred from homology"/>
<keyword evidence="11 19" id="KW-0460">Magnesium</keyword>
<evidence type="ECO:0000256" key="10">
    <source>
        <dbReference type="ARBA" id="ARBA00022692"/>
    </source>
</evidence>
<evidence type="ECO:0000256" key="9">
    <source>
        <dbReference type="ARBA" id="ARBA00022679"/>
    </source>
</evidence>
<dbReference type="AlphaFoldDB" id="A0A4R1HLF8"/>
<evidence type="ECO:0000256" key="18">
    <source>
        <dbReference type="ARBA" id="ARBA00049504"/>
    </source>
</evidence>
<evidence type="ECO:0000256" key="5">
    <source>
        <dbReference type="ARBA" id="ARBA00013200"/>
    </source>
</evidence>
<evidence type="ECO:0000256" key="15">
    <source>
        <dbReference type="ARBA" id="ARBA00032605"/>
    </source>
</evidence>
<dbReference type="EC" id="2.7.8.26" evidence="5 19"/>
<organism evidence="20 21">
    <name type="scientific">Pseudonocardia endophytica</name>
    <dbReference type="NCBI Taxonomy" id="401976"/>
    <lineage>
        <taxon>Bacteria</taxon>
        <taxon>Bacillati</taxon>
        <taxon>Actinomycetota</taxon>
        <taxon>Actinomycetes</taxon>
        <taxon>Pseudonocardiales</taxon>
        <taxon>Pseudonocardiaceae</taxon>
        <taxon>Pseudonocardia</taxon>
    </lineage>
</organism>
<reference evidence="20 21" key="1">
    <citation type="submission" date="2019-03" db="EMBL/GenBank/DDBJ databases">
        <title>Sequencing the genomes of 1000 actinobacteria strains.</title>
        <authorList>
            <person name="Klenk H.-P."/>
        </authorList>
    </citation>
    <scope>NUCLEOTIDE SEQUENCE [LARGE SCALE GENOMIC DNA]</scope>
    <source>
        <strain evidence="20 21">DSM 44969</strain>
    </source>
</reference>
<keyword evidence="7 19" id="KW-1003">Cell membrane</keyword>
<evidence type="ECO:0000256" key="16">
    <source>
        <dbReference type="ARBA" id="ARBA00032853"/>
    </source>
</evidence>
<keyword evidence="12 19" id="KW-1133">Transmembrane helix</keyword>
<evidence type="ECO:0000313" key="21">
    <source>
        <dbReference type="Proteomes" id="UP000295560"/>
    </source>
</evidence>
<evidence type="ECO:0000256" key="14">
    <source>
        <dbReference type="ARBA" id="ARBA00025228"/>
    </source>
</evidence>
<evidence type="ECO:0000256" key="19">
    <source>
        <dbReference type="HAMAP-Rule" id="MF_00719"/>
    </source>
</evidence>
<evidence type="ECO:0000256" key="12">
    <source>
        <dbReference type="ARBA" id="ARBA00022989"/>
    </source>
</evidence>